<dbReference type="InterPro" id="IPR036388">
    <property type="entry name" value="WH-like_DNA-bd_sf"/>
</dbReference>
<gene>
    <name evidence="2" type="ORF">M9Y10_033727</name>
</gene>
<dbReference type="EMBL" id="JAPFFF010000005">
    <property type="protein sequence ID" value="KAK8888986.1"/>
    <property type="molecule type" value="Genomic_DNA"/>
</dbReference>
<sequence>MNLKAGSEKNLTQNANSRNKPKFCVKILRLLQESLRDEKKIPEIGLAWCEDGNHFICNSQILGNHLKLKSNSINTNFRAHSFQIENINFDDLQKMFGSLPDLKNWKMRRIINNYSFNYKTTESEADKIPCSEKTNRTLDLVSPASNTMLPQITKEMLKQDKIILNQIELVMSQVDFSLDWQKAFLNLISNDWYNIVNTTSHSHNYESIHVSNLIKAIIDGSDPKLDQNILHFVEFNLGHLLKNSKCSSQSPDKVFFIEYLKLCLRYGTLSRIANVILELSSQTGFYFTSWFIPTTDQQYAIESMSRRGLNWILKLSKSHPNVFTILLSSQNEEIKSSYITFNPMPMKPENTLSGKKEESQILASRATFREFIIEVLNYEIPMDRHENVEFRNVKHVSLNEIVNTDDHSNLGENESNISDFELIGQSQSSVSCSQSSGQSGEFYHFWDQDFLTKIPSQNSGMSNEISFSPNMSGGIITDLNCSQTSQGLV</sequence>
<feature type="domain" description="Initiator binding" evidence="1">
    <location>
        <begin position="8"/>
        <end position="109"/>
    </location>
</feature>
<name>A0ABR2KCX9_9EUKA</name>
<reference evidence="2 3" key="1">
    <citation type="submission" date="2024-04" db="EMBL/GenBank/DDBJ databases">
        <title>Tritrichomonas musculus Genome.</title>
        <authorList>
            <person name="Alves-Ferreira E."/>
            <person name="Grigg M."/>
            <person name="Lorenzi H."/>
            <person name="Galac M."/>
        </authorList>
    </citation>
    <scope>NUCLEOTIDE SEQUENCE [LARGE SCALE GENOMIC DNA]</scope>
    <source>
        <strain evidence="2 3">EAF2021</strain>
    </source>
</reference>
<dbReference type="Gene3D" id="1.10.10.10">
    <property type="entry name" value="Winged helix-like DNA-binding domain superfamily/Winged helix DNA-binding domain"/>
    <property type="match status" value="1"/>
</dbReference>
<proteinExistence type="predicted"/>
<comment type="caution">
    <text evidence="2">The sequence shown here is derived from an EMBL/GenBank/DDBJ whole genome shotgun (WGS) entry which is preliminary data.</text>
</comment>
<evidence type="ECO:0000313" key="2">
    <source>
        <dbReference type="EMBL" id="KAK8888986.1"/>
    </source>
</evidence>
<keyword evidence="3" id="KW-1185">Reference proteome</keyword>
<evidence type="ECO:0000259" key="1">
    <source>
        <dbReference type="Pfam" id="PF10416"/>
    </source>
</evidence>
<protein>
    <recommendedName>
        <fullName evidence="1">Initiator binding domain-containing protein</fullName>
    </recommendedName>
</protein>
<dbReference type="Pfam" id="PF10416">
    <property type="entry name" value="IBD"/>
    <property type="match status" value="1"/>
</dbReference>
<accession>A0ABR2KCX9</accession>
<evidence type="ECO:0000313" key="3">
    <source>
        <dbReference type="Proteomes" id="UP001470230"/>
    </source>
</evidence>
<dbReference type="InterPro" id="IPR018845">
    <property type="entry name" value="Initiator-bd"/>
</dbReference>
<organism evidence="2 3">
    <name type="scientific">Tritrichomonas musculus</name>
    <dbReference type="NCBI Taxonomy" id="1915356"/>
    <lineage>
        <taxon>Eukaryota</taxon>
        <taxon>Metamonada</taxon>
        <taxon>Parabasalia</taxon>
        <taxon>Tritrichomonadida</taxon>
        <taxon>Tritrichomonadidae</taxon>
        <taxon>Tritrichomonas</taxon>
    </lineage>
</organism>
<dbReference type="Proteomes" id="UP001470230">
    <property type="component" value="Unassembled WGS sequence"/>
</dbReference>